<dbReference type="EC" id="2.3.1.51" evidence="4"/>
<keyword evidence="7" id="KW-1185">Reference proteome</keyword>
<dbReference type="AlphaFoldDB" id="A0A6I0F0X5"/>
<evidence type="ECO:0000313" key="6">
    <source>
        <dbReference type="EMBL" id="KAB2954626.1"/>
    </source>
</evidence>
<evidence type="ECO:0000256" key="2">
    <source>
        <dbReference type="ARBA" id="ARBA00022679"/>
    </source>
</evidence>
<dbReference type="InterPro" id="IPR004552">
    <property type="entry name" value="AGP_acyltrans"/>
</dbReference>
<dbReference type="InterPro" id="IPR002123">
    <property type="entry name" value="Plipid/glycerol_acylTrfase"/>
</dbReference>
<keyword evidence="4" id="KW-1208">Phospholipid metabolism</keyword>
<dbReference type="Pfam" id="PF01553">
    <property type="entry name" value="Acyltransferase"/>
    <property type="match status" value="1"/>
</dbReference>
<dbReference type="SUPFAM" id="SSF69593">
    <property type="entry name" value="Glycerol-3-phosphate (1)-acyltransferase"/>
    <property type="match status" value="1"/>
</dbReference>
<comment type="caution">
    <text evidence="6">The sequence shown here is derived from an EMBL/GenBank/DDBJ whole genome shotgun (WGS) entry which is preliminary data.</text>
</comment>
<comment type="similarity">
    <text evidence="1 4">Belongs to the 1-acyl-sn-glycerol-3-phosphate acyltransferase family.</text>
</comment>
<evidence type="ECO:0000256" key="4">
    <source>
        <dbReference type="RuleBase" id="RU361267"/>
    </source>
</evidence>
<dbReference type="OrthoDB" id="9803035at2"/>
<reference evidence="6 7" key="1">
    <citation type="submission" date="2019-10" db="EMBL/GenBank/DDBJ databases">
        <title>Whole-genome sequence of the extremophile Heliorestis acidaminivorans DSM 24790.</title>
        <authorList>
            <person name="Kyndt J.A."/>
            <person name="Meyer T.E."/>
        </authorList>
    </citation>
    <scope>NUCLEOTIDE SEQUENCE [LARGE SCALE GENOMIC DNA]</scope>
    <source>
        <strain evidence="6 7">DSM 24790</strain>
    </source>
</reference>
<name>A0A6I0F0X5_9FIRM</name>
<comment type="domain">
    <text evidence="4">The HXXXXD motif is essential for acyltransferase activity and may constitute the binding site for the phosphate moiety of the glycerol-3-phosphate.</text>
</comment>
<gene>
    <name evidence="6" type="ORF">F9B85_02835</name>
</gene>
<proteinExistence type="inferred from homology"/>
<dbReference type="NCBIfam" id="TIGR00530">
    <property type="entry name" value="AGP_acyltrn"/>
    <property type="match status" value="1"/>
</dbReference>
<dbReference type="PANTHER" id="PTHR10434:SF11">
    <property type="entry name" value="1-ACYL-SN-GLYCEROL-3-PHOSPHATE ACYLTRANSFERASE"/>
    <property type="match status" value="1"/>
</dbReference>
<comment type="catalytic activity">
    <reaction evidence="4">
        <text>a 1-acyl-sn-glycero-3-phosphate + an acyl-CoA = a 1,2-diacyl-sn-glycero-3-phosphate + CoA</text>
        <dbReference type="Rhea" id="RHEA:19709"/>
        <dbReference type="ChEBI" id="CHEBI:57287"/>
        <dbReference type="ChEBI" id="CHEBI:57970"/>
        <dbReference type="ChEBI" id="CHEBI:58342"/>
        <dbReference type="ChEBI" id="CHEBI:58608"/>
        <dbReference type="EC" id="2.3.1.51"/>
    </reaction>
</comment>
<dbReference type="GO" id="GO:0003841">
    <property type="term" value="F:1-acylglycerol-3-phosphate O-acyltransferase activity"/>
    <property type="evidence" value="ECO:0007669"/>
    <property type="project" value="UniProtKB-UniRule"/>
</dbReference>
<evidence type="ECO:0000256" key="1">
    <source>
        <dbReference type="ARBA" id="ARBA00008655"/>
    </source>
</evidence>
<organism evidence="6 7">
    <name type="scientific">Heliorestis acidaminivorans</name>
    <dbReference type="NCBI Taxonomy" id="553427"/>
    <lineage>
        <taxon>Bacteria</taxon>
        <taxon>Bacillati</taxon>
        <taxon>Bacillota</taxon>
        <taxon>Clostridia</taxon>
        <taxon>Eubacteriales</taxon>
        <taxon>Heliobacteriaceae</taxon>
        <taxon>Heliorestis</taxon>
    </lineage>
</organism>
<feature type="domain" description="Phospholipid/glycerol acyltransferase" evidence="5">
    <location>
        <begin position="53"/>
        <end position="165"/>
    </location>
</feature>
<dbReference type="SMART" id="SM00563">
    <property type="entry name" value="PlsC"/>
    <property type="match status" value="1"/>
</dbReference>
<dbReference type="GO" id="GO:0006654">
    <property type="term" value="P:phosphatidic acid biosynthetic process"/>
    <property type="evidence" value="ECO:0007669"/>
    <property type="project" value="TreeGrafter"/>
</dbReference>
<protein>
    <recommendedName>
        <fullName evidence="4">1-acyl-sn-glycerol-3-phosphate acyltransferase</fullName>
        <ecNumber evidence="4">2.3.1.51</ecNumber>
    </recommendedName>
</protein>
<evidence type="ECO:0000313" key="7">
    <source>
        <dbReference type="Proteomes" id="UP000468766"/>
    </source>
</evidence>
<dbReference type="Proteomes" id="UP000468766">
    <property type="component" value="Unassembled WGS sequence"/>
</dbReference>
<accession>A0A6I0F0X5</accession>
<keyword evidence="2 4" id="KW-0808">Transferase</keyword>
<keyword evidence="3 4" id="KW-0012">Acyltransferase</keyword>
<keyword evidence="4" id="KW-0444">Lipid biosynthesis</keyword>
<dbReference type="PANTHER" id="PTHR10434">
    <property type="entry name" value="1-ACYL-SN-GLYCEROL-3-PHOSPHATE ACYLTRANSFERASE"/>
    <property type="match status" value="1"/>
</dbReference>
<dbReference type="CDD" id="cd07989">
    <property type="entry name" value="LPLAT_AGPAT-like"/>
    <property type="match status" value="1"/>
</dbReference>
<keyword evidence="4" id="KW-0594">Phospholipid biosynthesis</keyword>
<evidence type="ECO:0000256" key="3">
    <source>
        <dbReference type="ARBA" id="ARBA00023315"/>
    </source>
</evidence>
<keyword evidence="4" id="KW-0443">Lipid metabolism</keyword>
<evidence type="ECO:0000259" key="5">
    <source>
        <dbReference type="SMART" id="SM00563"/>
    </source>
</evidence>
<dbReference type="GO" id="GO:0016020">
    <property type="term" value="C:membrane"/>
    <property type="evidence" value="ECO:0007669"/>
    <property type="project" value="InterPro"/>
</dbReference>
<dbReference type="EMBL" id="WBXO01000001">
    <property type="protein sequence ID" value="KAB2954626.1"/>
    <property type="molecule type" value="Genomic_DNA"/>
</dbReference>
<sequence length="224" mass="24839">MKSLQDKDREEYQPHERPSALFRFFRPILFWFFAKICRWELKGFENVPQSGPVIIVSNHVSNWDPLIVGCAIQRPVHFMAKLELFQVPLLGTLLRNFGAYPVERGGSGRKALKRSIDLLGQNKVIGLFPEGTRSKTGKLGEAKAGVALIAAKAGAPIVPIGLYNSANVLSDRRSNPCIVSVGPPILIETAEGEKVTSQKLQEITDQIMNSIAEQIEKGRESRAF</sequence>